<sequence length="46" mass="5234">MKIFNELDLTPGYGYEIEPELAEELGAFEEDAILKDDIKEAIEDES</sequence>
<protein>
    <submittedName>
        <fullName evidence="1">Uncharacterized protein</fullName>
    </submittedName>
</protein>
<reference evidence="1" key="1">
    <citation type="submission" date="2022-12" db="EMBL/GenBank/DDBJ databases">
        <title>Species Delineation and Comparative Genomics within the Campylobacter ureolyticus Complex.</title>
        <authorList>
            <person name="Maki J."/>
            <person name="Howard M."/>
            <person name="Connelly S."/>
            <person name="Hardy D.J."/>
            <person name="Cameron A."/>
        </authorList>
    </citation>
    <scope>NUCLEOTIDE SEQUENCE</scope>
    <source>
        <strain evidence="1">URMC_786</strain>
    </source>
</reference>
<dbReference type="Proteomes" id="UP001075461">
    <property type="component" value="Unassembled WGS sequence"/>
</dbReference>
<accession>A0A9Q4KRN5</accession>
<organism evidence="1 2">
    <name type="scientific">Campylobacter ureolyticus</name>
    <dbReference type="NCBI Taxonomy" id="827"/>
    <lineage>
        <taxon>Bacteria</taxon>
        <taxon>Pseudomonadati</taxon>
        <taxon>Campylobacterota</taxon>
        <taxon>Epsilonproteobacteria</taxon>
        <taxon>Campylobacterales</taxon>
        <taxon>Campylobacteraceae</taxon>
        <taxon>Campylobacter</taxon>
    </lineage>
</organism>
<gene>
    <name evidence="1" type="ORF">O6B92_09195</name>
</gene>
<evidence type="ECO:0000313" key="2">
    <source>
        <dbReference type="Proteomes" id="UP001075461"/>
    </source>
</evidence>
<dbReference type="RefSeq" id="WP_016647515.1">
    <property type="nucleotide sequence ID" value="NZ_CABMOL010000007.1"/>
</dbReference>
<proteinExistence type="predicted"/>
<name>A0A9Q4KRN5_9BACT</name>
<evidence type="ECO:0000313" key="1">
    <source>
        <dbReference type="EMBL" id="MCZ6162501.1"/>
    </source>
</evidence>
<comment type="caution">
    <text evidence="1">The sequence shown here is derived from an EMBL/GenBank/DDBJ whole genome shotgun (WGS) entry which is preliminary data.</text>
</comment>
<dbReference type="EMBL" id="JAPXGP010000010">
    <property type="protein sequence ID" value="MCZ6162501.1"/>
    <property type="molecule type" value="Genomic_DNA"/>
</dbReference>
<dbReference type="AlphaFoldDB" id="A0A9Q4KRN5"/>